<evidence type="ECO:0000259" key="3">
    <source>
        <dbReference type="Pfam" id="PF05532"/>
    </source>
</evidence>
<dbReference type="InterPro" id="IPR036629">
    <property type="entry name" value="YjbJ_sf"/>
</dbReference>
<reference evidence="5" key="1">
    <citation type="journal article" date="2019" name="Int. J. Syst. Evol. Microbiol.">
        <title>The Global Catalogue of Microorganisms (GCM) 10K type strain sequencing project: providing services to taxonomists for standard genome sequencing and annotation.</title>
        <authorList>
            <consortium name="The Broad Institute Genomics Platform"/>
            <consortium name="The Broad Institute Genome Sequencing Center for Infectious Disease"/>
            <person name="Wu L."/>
            <person name="Ma J."/>
        </authorList>
    </citation>
    <scope>NUCLEOTIDE SEQUENCE [LARGE SCALE GENOMIC DNA]</scope>
    <source>
        <strain evidence="5">NBRC 101365</strain>
    </source>
</reference>
<feature type="domain" description="CsbD-like" evidence="3">
    <location>
        <begin position="6"/>
        <end position="58"/>
    </location>
</feature>
<dbReference type="InterPro" id="IPR008462">
    <property type="entry name" value="CsbD"/>
</dbReference>
<dbReference type="RefSeq" id="WP_284312916.1">
    <property type="nucleotide sequence ID" value="NZ_BSPC01000025.1"/>
</dbReference>
<evidence type="ECO:0000256" key="1">
    <source>
        <dbReference type="ARBA" id="ARBA00009129"/>
    </source>
</evidence>
<gene>
    <name evidence="4" type="ORF">GCM10007874_28890</name>
</gene>
<keyword evidence="5" id="KW-1185">Reference proteome</keyword>
<protein>
    <recommendedName>
        <fullName evidence="3">CsbD-like domain-containing protein</fullName>
    </recommendedName>
</protein>
<evidence type="ECO:0000313" key="5">
    <source>
        <dbReference type="Proteomes" id="UP001156882"/>
    </source>
</evidence>
<dbReference type="EMBL" id="BSPC01000025">
    <property type="protein sequence ID" value="GLS19872.1"/>
    <property type="molecule type" value="Genomic_DNA"/>
</dbReference>
<sequence length="61" mass="6128">MSSTTDKIKGAANQAAGTVREGAGKAVGNKEMEVKGAAQKAKGKIQEGVGKAKDAVKKAID</sequence>
<evidence type="ECO:0000256" key="2">
    <source>
        <dbReference type="SAM" id="MobiDB-lite"/>
    </source>
</evidence>
<name>A0ABQ6CNT1_9HYPH</name>
<comment type="caution">
    <text evidence="4">The sequence shown here is derived from an EMBL/GenBank/DDBJ whole genome shotgun (WGS) entry which is preliminary data.</text>
</comment>
<proteinExistence type="inferred from homology"/>
<evidence type="ECO:0000313" key="4">
    <source>
        <dbReference type="EMBL" id="GLS19872.1"/>
    </source>
</evidence>
<feature type="region of interest" description="Disordered" evidence="2">
    <location>
        <begin position="1"/>
        <end position="61"/>
    </location>
</feature>
<dbReference type="Pfam" id="PF05532">
    <property type="entry name" value="CsbD"/>
    <property type="match status" value="1"/>
</dbReference>
<organism evidence="4 5">
    <name type="scientific">Labrys miyagiensis</name>
    <dbReference type="NCBI Taxonomy" id="346912"/>
    <lineage>
        <taxon>Bacteria</taxon>
        <taxon>Pseudomonadati</taxon>
        <taxon>Pseudomonadota</taxon>
        <taxon>Alphaproteobacteria</taxon>
        <taxon>Hyphomicrobiales</taxon>
        <taxon>Xanthobacteraceae</taxon>
        <taxon>Labrys</taxon>
    </lineage>
</organism>
<dbReference type="Proteomes" id="UP001156882">
    <property type="component" value="Unassembled WGS sequence"/>
</dbReference>
<comment type="similarity">
    <text evidence="1">Belongs to the UPF0337 (CsbD) family.</text>
</comment>
<accession>A0ABQ6CNT1</accession>
<dbReference type="Gene3D" id="1.10.1470.10">
    <property type="entry name" value="YjbJ"/>
    <property type="match status" value="1"/>
</dbReference>
<feature type="compositionally biased region" description="Basic and acidic residues" evidence="2">
    <location>
        <begin position="50"/>
        <end position="61"/>
    </location>
</feature>
<dbReference type="SUPFAM" id="SSF69047">
    <property type="entry name" value="Hypothetical protein YjbJ"/>
    <property type="match status" value="1"/>
</dbReference>